<comment type="caution">
    <text evidence="1">The sequence shown here is derived from an EMBL/GenBank/DDBJ whole genome shotgun (WGS) entry which is preliminary data.</text>
</comment>
<evidence type="ECO:0000313" key="2">
    <source>
        <dbReference type="Proteomes" id="UP000004095"/>
    </source>
</evidence>
<name>A1ZF04_MICM2</name>
<evidence type="ECO:0000313" key="1">
    <source>
        <dbReference type="EMBL" id="EAY31106.1"/>
    </source>
</evidence>
<organism evidence="1 2">
    <name type="scientific">Microscilla marina ATCC 23134</name>
    <dbReference type="NCBI Taxonomy" id="313606"/>
    <lineage>
        <taxon>Bacteria</taxon>
        <taxon>Pseudomonadati</taxon>
        <taxon>Bacteroidota</taxon>
        <taxon>Cytophagia</taxon>
        <taxon>Cytophagales</taxon>
        <taxon>Microscillaceae</taxon>
        <taxon>Microscilla</taxon>
    </lineage>
</organism>
<keyword evidence="2" id="KW-1185">Reference proteome</keyword>
<proteinExistence type="predicted"/>
<dbReference type="eggNOG" id="ENOG50338AG">
    <property type="taxonomic scope" value="Bacteria"/>
</dbReference>
<dbReference type="AlphaFoldDB" id="A1ZF04"/>
<reference evidence="1 2" key="1">
    <citation type="submission" date="2007-01" db="EMBL/GenBank/DDBJ databases">
        <authorList>
            <person name="Haygood M."/>
            <person name="Podell S."/>
            <person name="Anderson C."/>
            <person name="Hopkinson B."/>
            <person name="Roe K."/>
            <person name="Barbeau K."/>
            <person name="Gaasterland T."/>
            <person name="Ferriera S."/>
            <person name="Johnson J."/>
            <person name="Kravitz S."/>
            <person name="Beeson K."/>
            <person name="Sutton G."/>
            <person name="Rogers Y.-H."/>
            <person name="Friedman R."/>
            <person name="Frazier M."/>
            <person name="Venter J.C."/>
        </authorList>
    </citation>
    <scope>NUCLEOTIDE SEQUENCE [LARGE SCALE GENOMIC DNA]</scope>
    <source>
        <strain evidence="1 2">ATCC 23134</strain>
    </source>
</reference>
<sequence>MGICPKFNASGWVHSKKDMKKIIYSFLSLVALATLMSSCRKNVSPLPEARAGAMVLLEAVNSSLFDVQDLPNARYTGTLRDPRGNVASMEVYAKITRSTTAFSELKFVKSITNVNGDFEITASEVAIAVGTIVDTLKAGATDDQTINLTSATDLQAGDKIDFINRVKDKEGVEHQISDISQNLNGNVGQRSAYDFTTFVSCPFVAANVVGTYSVVDDPFGAGLNNATRKITIEPGSGADKFIIKDIFGHFAAGGAKEDNNYDVVVGVNAATGEVTVEKQHAWDPALINLTTTDGTVEGAGFVLTCTGAIRLTLTHRVSTSTYPNTYVYNLQKD</sequence>
<protein>
    <submittedName>
        <fullName evidence="1">Uncharacterized protein</fullName>
    </submittedName>
</protein>
<dbReference type="EMBL" id="AAWS01000004">
    <property type="protein sequence ID" value="EAY31106.1"/>
    <property type="molecule type" value="Genomic_DNA"/>
</dbReference>
<accession>A1ZF04</accession>
<gene>
    <name evidence="1" type="ORF">M23134_07514</name>
</gene>
<dbReference type="Proteomes" id="UP000004095">
    <property type="component" value="Unassembled WGS sequence"/>
</dbReference>